<feature type="compositionally biased region" description="Basic and acidic residues" evidence="7">
    <location>
        <begin position="1131"/>
        <end position="1151"/>
    </location>
</feature>
<feature type="compositionally biased region" description="Acidic residues" evidence="7">
    <location>
        <begin position="1091"/>
        <end position="1115"/>
    </location>
</feature>
<dbReference type="PRINTS" id="PR00364">
    <property type="entry name" value="DISEASERSIST"/>
</dbReference>
<dbReference type="PROSITE" id="PS50104">
    <property type="entry name" value="TIR"/>
    <property type="match status" value="1"/>
</dbReference>
<dbReference type="SUPFAM" id="SSF52540">
    <property type="entry name" value="P-loop containing nucleoside triphosphate hydrolases"/>
    <property type="match status" value="1"/>
</dbReference>
<dbReference type="GO" id="GO:0006952">
    <property type="term" value="P:defense response"/>
    <property type="evidence" value="ECO:0007669"/>
    <property type="project" value="InterPro"/>
</dbReference>
<keyword evidence="5" id="KW-0520">NAD</keyword>
<dbReference type="PANTHER" id="PTHR11017">
    <property type="entry name" value="LEUCINE-RICH REPEAT-CONTAINING PROTEIN"/>
    <property type="match status" value="1"/>
</dbReference>
<keyword evidence="4" id="KW-0378">Hydrolase</keyword>
<evidence type="ECO:0000256" key="2">
    <source>
        <dbReference type="ARBA" id="ARBA00022614"/>
    </source>
</evidence>
<evidence type="ECO:0000313" key="10">
    <source>
        <dbReference type="Proteomes" id="UP000436088"/>
    </source>
</evidence>
<evidence type="ECO:0000256" key="4">
    <source>
        <dbReference type="ARBA" id="ARBA00022801"/>
    </source>
</evidence>
<dbReference type="InterPro" id="IPR035897">
    <property type="entry name" value="Toll_tir_struct_dom_sf"/>
</dbReference>
<dbReference type="GO" id="GO:0007165">
    <property type="term" value="P:signal transduction"/>
    <property type="evidence" value="ECO:0007669"/>
    <property type="project" value="InterPro"/>
</dbReference>
<keyword evidence="2" id="KW-0433">Leucine-rich repeat</keyword>
<dbReference type="PANTHER" id="PTHR11017:SF479">
    <property type="entry name" value="DISEASE RESISTANCE PROTEIN (TIR-NBS-LRR CLASS) FAMILY"/>
    <property type="match status" value="1"/>
</dbReference>
<comment type="catalytic activity">
    <reaction evidence="6">
        <text>NAD(+) + H2O = ADP-D-ribose + nicotinamide + H(+)</text>
        <dbReference type="Rhea" id="RHEA:16301"/>
        <dbReference type="ChEBI" id="CHEBI:15377"/>
        <dbReference type="ChEBI" id="CHEBI:15378"/>
        <dbReference type="ChEBI" id="CHEBI:17154"/>
        <dbReference type="ChEBI" id="CHEBI:57540"/>
        <dbReference type="ChEBI" id="CHEBI:57967"/>
        <dbReference type="EC" id="3.2.2.6"/>
    </reaction>
    <physiologicalReaction direction="left-to-right" evidence="6">
        <dbReference type="Rhea" id="RHEA:16302"/>
    </physiologicalReaction>
</comment>
<dbReference type="SUPFAM" id="SSF52200">
    <property type="entry name" value="Toll/Interleukin receptor TIR domain"/>
    <property type="match status" value="1"/>
</dbReference>
<dbReference type="Pfam" id="PF01582">
    <property type="entry name" value="TIR"/>
    <property type="match status" value="1"/>
</dbReference>
<evidence type="ECO:0000313" key="9">
    <source>
        <dbReference type="EMBL" id="KAE8695588.1"/>
    </source>
</evidence>
<dbReference type="InterPro" id="IPR044974">
    <property type="entry name" value="Disease_R_plants"/>
</dbReference>
<feature type="region of interest" description="Disordered" evidence="7">
    <location>
        <begin position="1091"/>
        <end position="1164"/>
    </location>
</feature>
<evidence type="ECO:0000256" key="3">
    <source>
        <dbReference type="ARBA" id="ARBA00022737"/>
    </source>
</evidence>
<dbReference type="EMBL" id="VEPZ02001079">
    <property type="protein sequence ID" value="KAE8695588.1"/>
    <property type="molecule type" value="Genomic_DNA"/>
</dbReference>
<dbReference type="Pfam" id="PF23282">
    <property type="entry name" value="WHD_ROQ1"/>
    <property type="match status" value="1"/>
</dbReference>
<dbReference type="GO" id="GO:0043531">
    <property type="term" value="F:ADP binding"/>
    <property type="evidence" value="ECO:0007669"/>
    <property type="project" value="InterPro"/>
</dbReference>
<gene>
    <name evidence="9" type="ORF">F3Y22_tig00110704pilonHSYRG00028</name>
</gene>
<keyword evidence="10" id="KW-1185">Reference proteome</keyword>
<organism evidence="9 10">
    <name type="scientific">Hibiscus syriacus</name>
    <name type="common">Rose of Sharon</name>
    <dbReference type="NCBI Taxonomy" id="106335"/>
    <lineage>
        <taxon>Eukaryota</taxon>
        <taxon>Viridiplantae</taxon>
        <taxon>Streptophyta</taxon>
        <taxon>Embryophyta</taxon>
        <taxon>Tracheophyta</taxon>
        <taxon>Spermatophyta</taxon>
        <taxon>Magnoliopsida</taxon>
        <taxon>eudicotyledons</taxon>
        <taxon>Gunneridae</taxon>
        <taxon>Pentapetalae</taxon>
        <taxon>rosids</taxon>
        <taxon>malvids</taxon>
        <taxon>Malvales</taxon>
        <taxon>Malvaceae</taxon>
        <taxon>Malvoideae</taxon>
        <taxon>Hibiscus</taxon>
    </lineage>
</organism>
<dbReference type="Gene3D" id="3.80.10.10">
    <property type="entry name" value="Ribonuclease Inhibitor"/>
    <property type="match status" value="2"/>
</dbReference>
<dbReference type="InterPro" id="IPR058192">
    <property type="entry name" value="WHD_ROQ1-like"/>
</dbReference>
<dbReference type="InterPro" id="IPR002182">
    <property type="entry name" value="NB-ARC"/>
</dbReference>
<dbReference type="Proteomes" id="UP000436088">
    <property type="component" value="Unassembled WGS sequence"/>
</dbReference>
<dbReference type="Pfam" id="PF00931">
    <property type="entry name" value="NB-ARC"/>
    <property type="match status" value="1"/>
</dbReference>
<proteinExistence type="predicted"/>
<name>A0A6A2ZUL8_HIBSY</name>
<dbReference type="InterPro" id="IPR032675">
    <property type="entry name" value="LRR_dom_sf"/>
</dbReference>
<dbReference type="Pfam" id="PF20160">
    <property type="entry name" value="C-JID"/>
    <property type="match status" value="1"/>
</dbReference>
<evidence type="ECO:0000259" key="8">
    <source>
        <dbReference type="PROSITE" id="PS50104"/>
    </source>
</evidence>
<evidence type="ECO:0000256" key="7">
    <source>
        <dbReference type="SAM" id="MobiDB-lite"/>
    </source>
</evidence>
<reference evidence="9" key="1">
    <citation type="submission" date="2019-09" db="EMBL/GenBank/DDBJ databases">
        <title>Draft genome information of white flower Hibiscus syriacus.</title>
        <authorList>
            <person name="Kim Y.-M."/>
        </authorList>
    </citation>
    <scope>NUCLEOTIDE SEQUENCE [LARGE SCALE GENOMIC DNA]</scope>
    <source>
        <strain evidence="9">YM2019G1</strain>
    </source>
</reference>
<dbReference type="EC" id="3.2.2.6" evidence="1"/>
<dbReference type="SMART" id="SM00255">
    <property type="entry name" value="TIR"/>
    <property type="match status" value="1"/>
</dbReference>
<dbReference type="InterPro" id="IPR027417">
    <property type="entry name" value="P-loop_NTPase"/>
</dbReference>
<dbReference type="Gene3D" id="3.40.50.10140">
    <property type="entry name" value="Toll/interleukin-1 receptor homology (TIR) domain"/>
    <property type="match status" value="1"/>
</dbReference>
<dbReference type="SUPFAM" id="SSF52058">
    <property type="entry name" value="L domain-like"/>
    <property type="match status" value="1"/>
</dbReference>
<evidence type="ECO:0000256" key="1">
    <source>
        <dbReference type="ARBA" id="ARBA00011982"/>
    </source>
</evidence>
<protein>
    <recommendedName>
        <fullName evidence="1">ADP-ribosyl cyclase/cyclic ADP-ribose hydrolase</fullName>
        <ecNumber evidence="1">3.2.2.6</ecNumber>
    </recommendedName>
</protein>
<dbReference type="AlphaFoldDB" id="A0A6A2ZUL8"/>
<accession>A0A6A2ZUL8</accession>
<keyword evidence="3" id="KW-0677">Repeat</keyword>
<feature type="domain" description="TIR" evidence="8">
    <location>
        <begin position="10"/>
        <end position="177"/>
    </location>
</feature>
<evidence type="ECO:0000256" key="5">
    <source>
        <dbReference type="ARBA" id="ARBA00023027"/>
    </source>
</evidence>
<dbReference type="InterPro" id="IPR045344">
    <property type="entry name" value="C-JID"/>
</dbReference>
<dbReference type="InterPro" id="IPR000157">
    <property type="entry name" value="TIR_dom"/>
</dbReference>
<dbReference type="Gene3D" id="3.40.50.300">
    <property type="entry name" value="P-loop containing nucleotide triphosphate hydrolases"/>
    <property type="match status" value="1"/>
</dbReference>
<dbReference type="Gene3D" id="1.10.8.430">
    <property type="entry name" value="Helical domain of apoptotic protease-activating factors"/>
    <property type="match status" value="1"/>
</dbReference>
<dbReference type="FunFam" id="3.40.50.10140:FF:000007">
    <property type="entry name" value="Disease resistance protein (TIR-NBS-LRR class)"/>
    <property type="match status" value="1"/>
</dbReference>
<evidence type="ECO:0000256" key="6">
    <source>
        <dbReference type="ARBA" id="ARBA00047304"/>
    </source>
</evidence>
<sequence>MASSSSSRQLKYQVFLSFRGRDTRLNFTSHLLEALKGKGLDVFYDEETLERGDRISPALSQAIATSNLSIIVLSKDYASSNSCLAELSDIMDRNRTQEHIVVPIFYKVDPSDVRHLGGNFKTSFDLHESEGLEQMQQWKAAFTEVGKIIGWHIKGDESDRSEAEYIKVIIGDVIKKLTNGKSRSEELVGIDDQKNMILNLIEQRDCRVIGLWGAGGIGKTTLADVIYKEVSTKFEGCCFLQNVREKIENQGREYLRNELFSKLLEQKDVRIDTLSIGTPYQERLNNRKVFVVLDDVSDPDHIDFMGVRHFGDGSKIILTSRDRQVLKNGGADKIHEVDKLNKNDSLQLFSTIAFKQSNPAADFRDLSNKFVEYAQGNPLALKVLGSKLYTKSQREWEDEVTKLKGYAEPKFSQILKSSFDGLDELEKNIFLDIAIFFKGEPKKDVEEILNCCYKVAVSGINNLVDKCLLNTLHSYYITMHDMLEEMGKDIVRRESKDPGQRSRLWISKDVYQVLKYNKGTDLIEGIKLDVTQIDNLQLYSTIFEKMHNLKYIIFGVPQHMRDCWNEKLLVDGVDNVSLPDELRYLCWEFCPFKSLPLRFNPKYLVVLKLQRGNMEQLWNEDDHLDLVNLRELDLLYCKKLRKIPSLVRAINLKKLDLQGCESLIELPCLNHLSSLNWQWFKLEECYSLSKFPELPNNFVYLKLEKTGIEEVPDSIEHLVELATLFLKNSRVKYVSSNISKLKFLHWLDLSHCPVTEFPEIPRSLTELDLSGTQITEVTLSFYSLRNLRYLHMSSSSIQKLQCNVSLSGSIAVDVSSPILRCKSLGSLAVDHCEILKLLSELPPYLWLLDAHGCSLLENVSFMDQNLYQYHSSSDDDDDDDGGGYGVFFMLFSNCFSLNQDSVDNIESNAMLNIGSLAEKWAFSYDLDFPPECVPSLICCFPGNKISSNKFEYQSLNSSINLEIAPNSSRNRFLGFAVCLVADLTPCHDFFTLKYFCEYELTAAGGCGYENFETGLYYLRESQPDRKCTGDHVLILSSIEMFMENKDFEEASFEFYIISYKFSADEETETNYIKVKKCGVHVFYVDAESDTYSEDANTEEDVVESTESFDSDEMSNDESNRNLESQEDANVEEVHAGDSTETRHGDKRRFIDDGDEGDAEPKRLK</sequence>
<comment type="caution">
    <text evidence="9">The sequence shown here is derived from an EMBL/GenBank/DDBJ whole genome shotgun (WGS) entry which is preliminary data.</text>
</comment>
<dbReference type="GO" id="GO:0061809">
    <property type="term" value="F:NAD+ nucleosidase activity, cyclic ADP-ribose generating"/>
    <property type="evidence" value="ECO:0007669"/>
    <property type="project" value="UniProtKB-EC"/>
</dbReference>
<dbReference type="InterPro" id="IPR042197">
    <property type="entry name" value="Apaf_helical"/>
</dbReference>